<dbReference type="PRINTS" id="PR00420">
    <property type="entry name" value="RNGMNOXGNASE"/>
</dbReference>
<feature type="domain" description="FAD-binding" evidence="4">
    <location>
        <begin position="37"/>
        <end position="377"/>
    </location>
</feature>
<organism evidence="5 6">
    <name type="scientific">Bordetella genomosp. 10</name>
    <dbReference type="NCBI Taxonomy" id="1416804"/>
    <lineage>
        <taxon>Bacteria</taxon>
        <taxon>Pseudomonadati</taxon>
        <taxon>Pseudomonadota</taxon>
        <taxon>Betaproteobacteria</taxon>
        <taxon>Burkholderiales</taxon>
        <taxon>Alcaligenaceae</taxon>
        <taxon>Bordetella</taxon>
    </lineage>
</organism>
<feature type="compositionally biased region" description="Basic and acidic residues" evidence="3">
    <location>
        <begin position="1"/>
        <end position="10"/>
    </location>
</feature>
<feature type="region of interest" description="Disordered" evidence="3">
    <location>
        <begin position="1"/>
        <end position="37"/>
    </location>
</feature>
<evidence type="ECO:0000259" key="4">
    <source>
        <dbReference type="Pfam" id="PF01494"/>
    </source>
</evidence>
<dbReference type="PANTHER" id="PTHR13789:SF309">
    <property type="entry name" value="PUTATIVE (AFU_ORTHOLOGUE AFUA_6G14510)-RELATED"/>
    <property type="match status" value="1"/>
</dbReference>
<reference evidence="6" key="1">
    <citation type="submission" date="2017-05" db="EMBL/GenBank/DDBJ databases">
        <title>Complete and WGS of Bordetella genogroups.</title>
        <authorList>
            <person name="Spilker T."/>
            <person name="Lipuma J."/>
        </authorList>
    </citation>
    <scope>NUCLEOTIDE SEQUENCE [LARGE SCALE GENOMIC DNA]</scope>
    <source>
        <strain evidence="6">AU16122</strain>
    </source>
</reference>
<dbReference type="InterPro" id="IPR036188">
    <property type="entry name" value="FAD/NAD-bd_sf"/>
</dbReference>
<dbReference type="AlphaFoldDB" id="A0A261RXS8"/>
<keyword evidence="6" id="KW-1185">Reference proteome</keyword>
<evidence type="ECO:0000313" key="5">
    <source>
        <dbReference type="EMBL" id="OZI29888.1"/>
    </source>
</evidence>
<dbReference type="GO" id="GO:0071949">
    <property type="term" value="F:FAD binding"/>
    <property type="evidence" value="ECO:0007669"/>
    <property type="project" value="InterPro"/>
</dbReference>
<dbReference type="PANTHER" id="PTHR13789">
    <property type="entry name" value="MONOOXYGENASE"/>
    <property type="match status" value="1"/>
</dbReference>
<dbReference type="EMBL" id="NEVM01000005">
    <property type="protein sequence ID" value="OZI29888.1"/>
    <property type="molecule type" value="Genomic_DNA"/>
</dbReference>
<keyword evidence="2" id="KW-0503">Monooxygenase</keyword>
<keyword evidence="1" id="KW-0560">Oxidoreductase</keyword>
<dbReference type="GO" id="GO:0004497">
    <property type="term" value="F:monooxygenase activity"/>
    <property type="evidence" value="ECO:0007669"/>
    <property type="project" value="UniProtKB-KW"/>
</dbReference>
<comment type="caution">
    <text evidence="5">The sequence shown here is derived from an EMBL/GenBank/DDBJ whole genome shotgun (WGS) entry which is preliminary data.</text>
</comment>
<sequence length="432" mass="47858">MHRLREDPRSHHGSRPQPFPLPIGEPMSDSSNTPPRTHAIIAGAGMGGLTLALALLKKGFDVDVYEQSPELREVGAGLWISANGAKVMAALGLKERLEEINLPPQDRLIRYWKTGEGRSVYNRDGNPSKADHTLIQVLRSELQRVLYEAVVAIKPDAVHFGVRSAGAETVGGRARLLLGDGGHVDGDVVVGCDGAHSRVRQSMFGPAPARYTGALAWRGLTPMGKLKPQHREALASTWVGPTAHVTTYPVQKNGEMFVSFSAQVDSDTWHTESWSEKGDLADALKDFEGWHSDIVDLFVGSENLFRWGLFVRDPLQAWSQGQVTLVGDACHSMTPYLGMGVNMTMEDAFVLARCLEQGPDDIAAALRRYDRARIERANRTKAESLKMFRIFHSPALARPETAWPYIDTHWSAQAVRERYDWLLQYDATTVEI</sequence>
<dbReference type="InterPro" id="IPR002938">
    <property type="entry name" value="FAD-bd"/>
</dbReference>
<dbReference type="Pfam" id="PF01494">
    <property type="entry name" value="FAD_binding_3"/>
    <property type="match status" value="1"/>
</dbReference>
<evidence type="ECO:0000256" key="2">
    <source>
        <dbReference type="ARBA" id="ARBA00023033"/>
    </source>
</evidence>
<dbReference type="InterPro" id="IPR050493">
    <property type="entry name" value="FAD-dep_Monooxygenase_BioMet"/>
</dbReference>
<dbReference type="Proteomes" id="UP000216020">
    <property type="component" value="Unassembled WGS sequence"/>
</dbReference>
<proteinExistence type="predicted"/>
<gene>
    <name evidence="5" type="ORF">CAL29_17460</name>
</gene>
<evidence type="ECO:0000313" key="6">
    <source>
        <dbReference type="Proteomes" id="UP000216020"/>
    </source>
</evidence>
<dbReference type="SUPFAM" id="SSF54373">
    <property type="entry name" value="FAD-linked reductases, C-terminal domain"/>
    <property type="match status" value="1"/>
</dbReference>
<dbReference type="Gene3D" id="3.50.50.60">
    <property type="entry name" value="FAD/NAD(P)-binding domain"/>
    <property type="match status" value="1"/>
</dbReference>
<protein>
    <recommendedName>
        <fullName evidence="4">FAD-binding domain-containing protein</fullName>
    </recommendedName>
</protein>
<name>A0A261RXS8_9BORD</name>
<evidence type="ECO:0000256" key="1">
    <source>
        <dbReference type="ARBA" id="ARBA00023002"/>
    </source>
</evidence>
<evidence type="ECO:0000256" key="3">
    <source>
        <dbReference type="SAM" id="MobiDB-lite"/>
    </source>
</evidence>
<dbReference type="OrthoDB" id="9147239at2"/>
<dbReference type="SUPFAM" id="SSF51905">
    <property type="entry name" value="FAD/NAD(P)-binding domain"/>
    <property type="match status" value="1"/>
</dbReference>
<accession>A0A261RXS8</accession>